<dbReference type="AlphaFoldDB" id="A0AA43W4H5"/>
<gene>
    <name evidence="2" type="ORF">GMD92_14165</name>
</gene>
<proteinExistence type="predicted"/>
<dbReference type="Proteomes" id="UP000448908">
    <property type="component" value="Unassembled WGS sequence"/>
</dbReference>
<feature type="signal peptide" evidence="1">
    <location>
        <begin position="1"/>
        <end position="20"/>
    </location>
</feature>
<name>A0AA43W4H5_9BACT</name>
<dbReference type="RefSeq" id="WP_155152677.1">
    <property type="nucleotide sequence ID" value="NZ_WNCS01000020.1"/>
</dbReference>
<reference evidence="2 3" key="1">
    <citation type="journal article" date="2019" name="Nat. Med.">
        <title>A library of human gut bacterial isolates paired with longitudinal multiomics data enables mechanistic microbiome research.</title>
        <authorList>
            <person name="Poyet M."/>
            <person name="Groussin M."/>
            <person name="Gibbons S.M."/>
            <person name="Avila-Pacheco J."/>
            <person name="Jiang X."/>
            <person name="Kearney S.M."/>
            <person name="Perrotta A.R."/>
            <person name="Berdy B."/>
            <person name="Zhao S."/>
            <person name="Lieberman T.D."/>
            <person name="Swanson P.K."/>
            <person name="Smith M."/>
            <person name="Roesemann S."/>
            <person name="Alexander J.E."/>
            <person name="Rich S.A."/>
            <person name="Livny J."/>
            <person name="Vlamakis H."/>
            <person name="Clish C."/>
            <person name="Bullock K."/>
            <person name="Deik A."/>
            <person name="Scott J."/>
            <person name="Pierce K.A."/>
            <person name="Xavier R.J."/>
            <person name="Alm E.J."/>
        </authorList>
    </citation>
    <scope>NUCLEOTIDE SEQUENCE [LARGE SCALE GENOMIC DNA]</scope>
    <source>
        <strain evidence="2 3">BIOML-A16</strain>
    </source>
</reference>
<organism evidence="2 3">
    <name type="scientific">Parabacteroides merdae</name>
    <dbReference type="NCBI Taxonomy" id="46503"/>
    <lineage>
        <taxon>Bacteria</taxon>
        <taxon>Pseudomonadati</taxon>
        <taxon>Bacteroidota</taxon>
        <taxon>Bacteroidia</taxon>
        <taxon>Bacteroidales</taxon>
        <taxon>Tannerellaceae</taxon>
        <taxon>Parabacteroides</taxon>
    </lineage>
</organism>
<comment type="caution">
    <text evidence="2">The sequence shown here is derived from an EMBL/GenBank/DDBJ whole genome shotgun (WGS) entry which is preliminary data.</text>
</comment>
<accession>A0AA43W4H5</accession>
<evidence type="ECO:0000313" key="2">
    <source>
        <dbReference type="EMBL" id="MTU70178.1"/>
    </source>
</evidence>
<protein>
    <submittedName>
        <fullName evidence="2">Uncharacterized protein</fullName>
    </submittedName>
</protein>
<evidence type="ECO:0000256" key="1">
    <source>
        <dbReference type="SAM" id="SignalP"/>
    </source>
</evidence>
<feature type="chain" id="PRO_5041290640" evidence="1">
    <location>
        <begin position="21"/>
        <end position="99"/>
    </location>
</feature>
<evidence type="ECO:0000313" key="3">
    <source>
        <dbReference type="Proteomes" id="UP000448908"/>
    </source>
</evidence>
<sequence>MKVLIIAAQNFMFPMLPACASSAESEGDGQPPSDSERRRLARGMLKPIPRTFPVCSVTDAGQAAHSFIFPIFTGMNQNDMGLTVACVPEVRDGSGMRYL</sequence>
<dbReference type="EMBL" id="WNDA01000023">
    <property type="protein sequence ID" value="MTU70178.1"/>
    <property type="molecule type" value="Genomic_DNA"/>
</dbReference>
<keyword evidence="1" id="KW-0732">Signal</keyword>